<evidence type="ECO:0000259" key="5">
    <source>
        <dbReference type="Pfam" id="PF18267"/>
    </source>
</evidence>
<dbReference type="PANTHER" id="PTHR43429">
    <property type="entry name" value="PYRIDINE NUCLEOTIDE-DISULFIDE OXIDOREDUCTASE DOMAIN-CONTAINING"/>
    <property type="match status" value="1"/>
</dbReference>
<name>A0AAF0P888_9EURY</name>
<gene>
    <name evidence="6" type="ORF">NP511_13125</name>
</gene>
<dbReference type="EMBL" id="CP101873">
    <property type="protein sequence ID" value="WMT06327.1"/>
    <property type="molecule type" value="Genomic_DNA"/>
</dbReference>
<dbReference type="GeneID" id="39862569"/>
<dbReference type="Proteomes" id="UP001224926">
    <property type="component" value="Chromosome"/>
</dbReference>
<evidence type="ECO:0000313" key="7">
    <source>
        <dbReference type="Proteomes" id="UP001224926"/>
    </source>
</evidence>
<evidence type="ECO:0000256" key="3">
    <source>
        <dbReference type="ARBA" id="ARBA00022827"/>
    </source>
</evidence>
<dbReference type="InterPro" id="IPR041575">
    <property type="entry name" value="Rubredoxin_C"/>
</dbReference>
<evidence type="ECO:0000256" key="2">
    <source>
        <dbReference type="ARBA" id="ARBA00022630"/>
    </source>
</evidence>
<dbReference type="PANTHER" id="PTHR43429:SF3">
    <property type="entry name" value="NITRITE REDUCTASE [NAD(P)H]"/>
    <property type="match status" value="1"/>
</dbReference>
<dbReference type="Pfam" id="PF18267">
    <property type="entry name" value="Rubredoxin_C"/>
    <property type="match status" value="1"/>
</dbReference>
<dbReference type="Pfam" id="PF07992">
    <property type="entry name" value="Pyr_redox_2"/>
    <property type="match status" value="1"/>
</dbReference>
<evidence type="ECO:0000259" key="4">
    <source>
        <dbReference type="Pfam" id="PF07992"/>
    </source>
</evidence>
<dbReference type="Gene3D" id="3.50.50.60">
    <property type="entry name" value="FAD/NAD(P)-binding domain"/>
    <property type="match status" value="2"/>
</dbReference>
<feature type="domain" description="NADH-rubredoxin oxidoreductase C-terminal" evidence="5">
    <location>
        <begin position="329"/>
        <end position="386"/>
    </location>
</feature>
<dbReference type="PRINTS" id="PR00368">
    <property type="entry name" value="FADPNR"/>
</dbReference>
<sequence length="412" mass="45278">MTQYVIIGDGISGSSAAETLREEDPDAKITVITDEGEPLYNRILIKEHAKGKLPEAPISIHDEDWYEDRDIDLSLNTHVTSVDTEGKVVHTHDSGEIPYDKLLVATGGTPTQLPVENSDADGIHHFWTFEDARGIRNHADEADRGVIVGAGLLGIDFAAVCGAQGIDADYLMRGDRWWRYALSAEGAEIMHEGMRSVGVEPVFDSGVDHFEVDDDGRVTAAVDPNGDRYECDFAGVAIGLSFNTEFLRGAGIEQDNGIVVDEYMQTNVDDVYAAGDLTQFHDVLLGEQAQNGSWGSAKEQGRVAAINMAADAEEEGFQWVSSYSITHFDFPFLSFGHPTRGDEHAERKYSDTEWRRIAFKDGKIVGGVLIGDLSPQSKFKQLMREQRVVADQAEVLLEQSVDLDDLAPAQEQ</sequence>
<dbReference type="InterPro" id="IPR036188">
    <property type="entry name" value="FAD/NAD-bd_sf"/>
</dbReference>
<reference evidence="6 7" key="1">
    <citation type="submission" date="2022-07" db="EMBL/GenBank/DDBJ databases">
        <title>Two temperate virus in Haloterrigena jeotgali A29.</title>
        <authorList>
            <person name="Deng X."/>
        </authorList>
    </citation>
    <scope>NUCLEOTIDE SEQUENCE [LARGE SCALE GENOMIC DNA]</scope>
    <source>
        <strain evidence="6 7">A29</strain>
    </source>
</reference>
<comment type="cofactor">
    <cofactor evidence="1">
        <name>FAD</name>
        <dbReference type="ChEBI" id="CHEBI:57692"/>
    </cofactor>
</comment>
<feature type="domain" description="FAD/NAD(P)-binding" evidence="4">
    <location>
        <begin position="3"/>
        <end position="288"/>
    </location>
</feature>
<keyword evidence="3" id="KW-0274">FAD</keyword>
<dbReference type="PRINTS" id="PR00411">
    <property type="entry name" value="PNDRDTASEI"/>
</dbReference>
<dbReference type="InterPro" id="IPR016156">
    <property type="entry name" value="FAD/NAD-linked_Rdtase_dimer_sf"/>
</dbReference>
<evidence type="ECO:0000256" key="1">
    <source>
        <dbReference type="ARBA" id="ARBA00001974"/>
    </source>
</evidence>
<keyword evidence="7" id="KW-1185">Reference proteome</keyword>
<dbReference type="InterPro" id="IPR023753">
    <property type="entry name" value="FAD/NAD-binding_dom"/>
</dbReference>
<dbReference type="Gene3D" id="3.30.390.30">
    <property type="match status" value="1"/>
</dbReference>
<dbReference type="RefSeq" id="WP_049965854.1">
    <property type="nucleotide sequence ID" value="NZ_CP101873.1"/>
</dbReference>
<dbReference type="SUPFAM" id="SSF51905">
    <property type="entry name" value="FAD/NAD(P)-binding domain"/>
    <property type="match status" value="2"/>
</dbReference>
<dbReference type="GO" id="GO:0016491">
    <property type="term" value="F:oxidoreductase activity"/>
    <property type="evidence" value="ECO:0007669"/>
    <property type="project" value="InterPro"/>
</dbReference>
<keyword evidence="2" id="KW-0285">Flavoprotein</keyword>
<proteinExistence type="predicted"/>
<dbReference type="InterPro" id="IPR050260">
    <property type="entry name" value="FAD-bd_OxRdtase"/>
</dbReference>
<organism evidence="6 7">
    <name type="scientific">Natrinema thermotolerans</name>
    <dbReference type="NCBI Taxonomy" id="121872"/>
    <lineage>
        <taxon>Archaea</taxon>
        <taxon>Methanobacteriati</taxon>
        <taxon>Methanobacteriota</taxon>
        <taxon>Stenosarchaea group</taxon>
        <taxon>Halobacteria</taxon>
        <taxon>Halobacteriales</taxon>
        <taxon>Natrialbaceae</taxon>
        <taxon>Natrinema</taxon>
    </lineage>
</organism>
<accession>A0AAF0P888</accession>
<dbReference type="AlphaFoldDB" id="A0AAF0P888"/>
<protein>
    <submittedName>
        <fullName evidence="6">FAD-dependent oxidoreductase</fullName>
    </submittedName>
</protein>
<evidence type="ECO:0000313" key="6">
    <source>
        <dbReference type="EMBL" id="WMT06327.1"/>
    </source>
</evidence>
<dbReference type="GeneID" id="84214900"/>